<feature type="domain" description="Shisa N-terminal" evidence="2">
    <location>
        <begin position="9"/>
        <end position="50"/>
    </location>
</feature>
<keyword evidence="1" id="KW-1133">Transmembrane helix</keyword>
<keyword evidence="5" id="KW-1185">Reference proteome</keyword>
<dbReference type="AlphaFoldDB" id="A0A814PDS2"/>
<evidence type="ECO:0000256" key="1">
    <source>
        <dbReference type="SAM" id="Phobius"/>
    </source>
</evidence>
<keyword evidence="1" id="KW-0812">Transmembrane</keyword>
<dbReference type="InterPro" id="IPR053891">
    <property type="entry name" value="Shisa_N"/>
</dbReference>
<dbReference type="Proteomes" id="UP000663829">
    <property type="component" value="Unassembled WGS sequence"/>
</dbReference>
<evidence type="ECO:0000259" key="2">
    <source>
        <dbReference type="Pfam" id="PF13908"/>
    </source>
</evidence>
<name>A0A814PDS2_9BILA</name>
<gene>
    <name evidence="3" type="ORF">GPM918_LOCUS18929</name>
    <name evidence="4" type="ORF">SRO942_LOCUS18926</name>
</gene>
<dbReference type="OrthoDB" id="10025410at2759"/>
<feature type="transmembrane region" description="Helical" evidence="1">
    <location>
        <begin position="96"/>
        <end position="123"/>
    </location>
</feature>
<comment type="caution">
    <text evidence="3">The sequence shown here is derived from an EMBL/GenBank/DDBJ whole genome shotgun (WGS) entry which is preliminary data.</text>
</comment>
<dbReference type="EMBL" id="CAJOBC010005602">
    <property type="protein sequence ID" value="CAF3869399.1"/>
    <property type="molecule type" value="Genomic_DNA"/>
</dbReference>
<evidence type="ECO:0000313" key="3">
    <source>
        <dbReference type="EMBL" id="CAF1104770.1"/>
    </source>
</evidence>
<reference evidence="3" key="1">
    <citation type="submission" date="2021-02" db="EMBL/GenBank/DDBJ databases">
        <authorList>
            <person name="Nowell W R."/>
        </authorList>
    </citation>
    <scope>NUCLEOTIDE SEQUENCE</scope>
</reference>
<dbReference type="Proteomes" id="UP000681722">
    <property type="component" value="Unassembled WGS sequence"/>
</dbReference>
<dbReference type="Pfam" id="PF13908">
    <property type="entry name" value="Shisa_N"/>
    <property type="match status" value="1"/>
</dbReference>
<accession>A0A814PDS2</accession>
<keyword evidence="1" id="KW-0472">Membrane</keyword>
<proteinExistence type="predicted"/>
<dbReference type="EMBL" id="CAJNOQ010005602">
    <property type="protein sequence ID" value="CAF1104770.1"/>
    <property type="molecule type" value="Genomic_DNA"/>
</dbReference>
<sequence>MNPDGVRTSCPGYLDDYGAWNNGFDCPPIQSQIRYCCGTESKRYCCSDNTIDHDNLKLLNILSSTLNTFSRSSFSPSYRILSSSPLTSLLSSTNPYFSLPILISFIIGLLFIIFLILFGVLLWRRYSDKKQQALRKKQQQILLDSNTQLDPSQYPFSQHHHYLRVDGIQTNNNLHASDTNTTTAMSSSSGELSTMYFNDWKEFLVSESTPMNLYPSMSSNSTSDEHIITPYSGLFSKTNHLIV</sequence>
<evidence type="ECO:0000313" key="5">
    <source>
        <dbReference type="Proteomes" id="UP000663829"/>
    </source>
</evidence>
<organism evidence="3 5">
    <name type="scientific">Didymodactylos carnosus</name>
    <dbReference type="NCBI Taxonomy" id="1234261"/>
    <lineage>
        <taxon>Eukaryota</taxon>
        <taxon>Metazoa</taxon>
        <taxon>Spiralia</taxon>
        <taxon>Gnathifera</taxon>
        <taxon>Rotifera</taxon>
        <taxon>Eurotatoria</taxon>
        <taxon>Bdelloidea</taxon>
        <taxon>Philodinida</taxon>
        <taxon>Philodinidae</taxon>
        <taxon>Didymodactylos</taxon>
    </lineage>
</organism>
<evidence type="ECO:0000313" key="4">
    <source>
        <dbReference type="EMBL" id="CAF3869399.1"/>
    </source>
</evidence>
<protein>
    <recommendedName>
        <fullName evidence="2">Shisa N-terminal domain-containing protein</fullName>
    </recommendedName>
</protein>